<keyword evidence="2" id="KW-1185">Reference proteome</keyword>
<evidence type="ECO:0000313" key="2">
    <source>
        <dbReference type="Proteomes" id="UP000002208"/>
    </source>
</evidence>
<reference evidence="1 2" key="1">
    <citation type="journal article" date="2009" name="PLoS Genet.">
        <title>Alliance of proteomics and genomics to unravel the specificities of Sahara bacterium Deinococcus deserti.</title>
        <authorList>
            <person name="de Groot A."/>
            <person name="Dulermo R."/>
            <person name="Ortet P."/>
            <person name="Blanchard L."/>
            <person name="Guerin P."/>
            <person name="Fernandez B."/>
            <person name="Vacherie B."/>
            <person name="Dossat C."/>
            <person name="Jolivet E."/>
            <person name="Siguier P."/>
            <person name="Chandler M."/>
            <person name="Barakat M."/>
            <person name="Dedieu A."/>
            <person name="Barbe V."/>
            <person name="Heulin T."/>
            <person name="Sommer S."/>
            <person name="Achouak W."/>
            <person name="Armengaud J."/>
        </authorList>
    </citation>
    <scope>NUCLEOTIDE SEQUENCE [LARGE SCALE GENOMIC DNA]</scope>
    <source>
        <strain evidence="2">DSM 17065 / CIP 109153 / LMG 22923 / VCD115</strain>
    </source>
</reference>
<dbReference type="Proteomes" id="UP000002208">
    <property type="component" value="Chromosome"/>
</dbReference>
<dbReference type="RefSeq" id="WP_012692390.1">
    <property type="nucleotide sequence ID" value="NC_012526.1"/>
</dbReference>
<dbReference type="PaxDb" id="546414-Deide_04380"/>
<organism evidence="1 2">
    <name type="scientific">Deinococcus deserti (strain DSM 17065 / CIP 109153 / LMG 22923 / VCD115)</name>
    <dbReference type="NCBI Taxonomy" id="546414"/>
    <lineage>
        <taxon>Bacteria</taxon>
        <taxon>Thermotogati</taxon>
        <taxon>Deinococcota</taxon>
        <taxon>Deinococci</taxon>
        <taxon>Deinococcales</taxon>
        <taxon>Deinococcaceae</taxon>
        <taxon>Deinococcus</taxon>
    </lineage>
</organism>
<evidence type="ECO:0008006" key="3">
    <source>
        <dbReference type="Google" id="ProtNLM"/>
    </source>
</evidence>
<accession>C1D015</accession>
<dbReference type="OrthoDB" id="74041at2"/>
<gene>
    <name evidence="1" type="ordered locus">Deide_04380</name>
</gene>
<dbReference type="KEGG" id="ddr:Deide_04380"/>
<dbReference type="EMBL" id="CP001114">
    <property type="protein sequence ID" value="ACO45267.1"/>
    <property type="molecule type" value="Genomic_DNA"/>
</dbReference>
<proteinExistence type="predicted"/>
<evidence type="ECO:0000313" key="1">
    <source>
        <dbReference type="EMBL" id="ACO45267.1"/>
    </source>
</evidence>
<dbReference type="HOGENOM" id="CLU_773213_0_0_0"/>
<sequence length="358" mass="37681">MNPRSALFALPLLLAACTGTEESTPNLPLALLTDGGATLRTLTPAEDTSSTPFTDLARQTVTGGISVDTLSSGQRFALTRTDGVDRRNAQLTTAEPFAALPFTPCLRQTATTVARDRLLTLSECQGGPQRLALYRDDGVLVWTALLPTFLPVMGNDVPPMRLAVVRDTTAGRDVALVTRPRMGGGSEVLRVAPVNNGDTVAEVSVPLPVPAVRDLAAYSAAGGTAQVLAATDTGIQPLKATGEPDAAAALKAFGTDRYDRLWTGPVGSRPLLAAWRNNATSTGPLLLWDGVRPAAATVTSFVSDLRDVTITPTGLLYTLSGTALTRYDTAFGLTQGNWRVRTVISGLNDARSVTWLVP</sequence>
<dbReference type="STRING" id="546414.Deide_04380"/>
<dbReference type="PROSITE" id="PS51257">
    <property type="entry name" value="PROKAR_LIPOPROTEIN"/>
    <property type="match status" value="1"/>
</dbReference>
<dbReference type="AlphaFoldDB" id="C1D015"/>
<protein>
    <recommendedName>
        <fullName evidence="3">Lipoprotein</fullName>
    </recommendedName>
</protein>
<name>C1D015_DEIDV</name>